<dbReference type="AlphaFoldDB" id="A0A7D5GCR0"/>
<evidence type="ECO:0000256" key="5">
    <source>
        <dbReference type="ARBA" id="ARBA00023004"/>
    </source>
</evidence>
<dbReference type="InterPro" id="IPR004294">
    <property type="entry name" value="Carotenoid_Oase"/>
</dbReference>
<dbReference type="Proteomes" id="UP000509750">
    <property type="component" value="Chromosome"/>
</dbReference>
<dbReference type="KEGG" id="halg:HUG10_13095"/>
<comment type="cofactor">
    <cofactor evidence="1">
        <name>Fe(2+)</name>
        <dbReference type="ChEBI" id="CHEBI:29033"/>
    </cofactor>
</comment>
<evidence type="ECO:0000256" key="1">
    <source>
        <dbReference type="ARBA" id="ARBA00001954"/>
    </source>
</evidence>
<keyword evidence="7" id="KW-1185">Reference proteome</keyword>
<evidence type="ECO:0000256" key="4">
    <source>
        <dbReference type="ARBA" id="ARBA00023002"/>
    </source>
</evidence>
<dbReference type="GO" id="GO:0046872">
    <property type="term" value="F:metal ion binding"/>
    <property type="evidence" value="ECO:0007669"/>
    <property type="project" value="UniProtKB-KW"/>
</dbReference>
<proteinExistence type="inferred from homology"/>
<dbReference type="GO" id="GO:0010436">
    <property type="term" value="F:carotenoid dioxygenase activity"/>
    <property type="evidence" value="ECO:0007669"/>
    <property type="project" value="TreeGrafter"/>
</dbReference>
<dbReference type="PANTHER" id="PTHR10543:SF24">
    <property type="entry name" value="CAROTENOID ISOMEROOXYGENASE"/>
    <property type="match status" value="1"/>
</dbReference>
<dbReference type="EMBL" id="CP058529">
    <property type="protein sequence ID" value="QLG28425.1"/>
    <property type="molecule type" value="Genomic_DNA"/>
</dbReference>
<organism evidence="6 7">
    <name type="scientific">Halorarum halophilum</name>
    <dbReference type="NCBI Taxonomy" id="2743090"/>
    <lineage>
        <taxon>Archaea</taxon>
        <taxon>Methanobacteriati</taxon>
        <taxon>Methanobacteriota</taxon>
        <taxon>Stenosarchaea group</taxon>
        <taxon>Halobacteria</taxon>
        <taxon>Halobacteriales</taxon>
        <taxon>Haloferacaceae</taxon>
        <taxon>Halorarum</taxon>
    </lineage>
</organism>
<sequence length="474" mass="52854">MSASYGPGFRSLTSEVADHRPPVEGSIPEWLSGTLVRNGPGRFDVGSERLTHWFDGLAMLRRYAFDDGEVTYSNRFLRTNAYEDALRGSLTGQFATDARGWRKVLSWLRSLGPPDSTDNANVHVARLDGEYIALTEAPRRVAFDPRTLGTRGEFTFEDELTEHVATAHLVDDPHRGEWVGFATQFGRRPRYHLYRVPEGSRSREMIASIDADGPAYVHDCSVTADHVVVVETPLVISVLRALSPFSEGVLDAFDWRPERGTRVLVVDREAGDLVADPTLPPAFVFHHINAYADGDAVVLDLVEYPNADVVDAMRLDDLDGDGSDTESGFPDVPDGYPVRYRIDTRRGIADRARLHPTAMEMPRVPRRVVGRRHRYAYGQGTDRDGATGLVKLDCEAGTTREWWERSVFVEEPIPVRRPGGTDEDDGVVVATALDTDRERTLLLVFDAATLDLRARAVLPHVEPFGFHGRFFAEP</sequence>
<keyword evidence="5" id="KW-0408">Iron</keyword>
<gene>
    <name evidence="6" type="ORF">HUG10_13095</name>
</gene>
<protein>
    <submittedName>
        <fullName evidence="6">Carotenoid oxygenase family protein</fullName>
    </submittedName>
</protein>
<dbReference type="GeneID" id="56029786"/>
<dbReference type="OrthoDB" id="199596at2157"/>
<accession>A0A7D5GCR0</accession>
<evidence type="ECO:0000313" key="6">
    <source>
        <dbReference type="EMBL" id="QLG28425.1"/>
    </source>
</evidence>
<reference evidence="6 7" key="1">
    <citation type="submission" date="2020-07" db="EMBL/GenBank/DDBJ databases">
        <title>Gai3-2, isolated from salt lake.</title>
        <authorList>
            <person name="Cui H."/>
            <person name="Shi X."/>
        </authorList>
    </citation>
    <scope>NUCLEOTIDE SEQUENCE [LARGE SCALE GENOMIC DNA]</scope>
    <source>
        <strain evidence="6 7">Gai3-2</strain>
    </source>
</reference>
<comment type="similarity">
    <text evidence="2">Belongs to the carotenoid oxygenase family.</text>
</comment>
<dbReference type="RefSeq" id="WP_179170000.1">
    <property type="nucleotide sequence ID" value="NZ_CP058529.1"/>
</dbReference>
<evidence type="ECO:0000313" key="7">
    <source>
        <dbReference type="Proteomes" id="UP000509750"/>
    </source>
</evidence>
<name>A0A7D5GCR0_9EURY</name>
<dbReference type="Pfam" id="PF03055">
    <property type="entry name" value="RPE65"/>
    <property type="match status" value="1"/>
</dbReference>
<dbReference type="GO" id="GO:0016121">
    <property type="term" value="P:carotene catabolic process"/>
    <property type="evidence" value="ECO:0007669"/>
    <property type="project" value="TreeGrafter"/>
</dbReference>
<keyword evidence="4" id="KW-0560">Oxidoreductase</keyword>
<evidence type="ECO:0000256" key="2">
    <source>
        <dbReference type="ARBA" id="ARBA00006787"/>
    </source>
</evidence>
<dbReference type="PANTHER" id="PTHR10543">
    <property type="entry name" value="BETA-CAROTENE DIOXYGENASE"/>
    <property type="match status" value="1"/>
</dbReference>
<evidence type="ECO:0000256" key="3">
    <source>
        <dbReference type="ARBA" id="ARBA00022723"/>
    </source>
</evidence>
<keyword evidence="3" id="KW-0479">Metal-binding</keyword>